<accession>A0A0B0MP29</accession>
<keyword evidence="6" id="KW-1185">Reference proteome</keyword>
<evidence type="ECO:0000256" key="2">
    <source>
        <dbReference type="PROSITE-ProRule" id="PRU00708"/>
    </source>
</evidence>
<dbReference type="InterPro" id="IPR057027">
    <property type="entry name" value="TPR_mt"/>
</dbReference>
<feature type="repeat" description="PPR" evidence="2">
    <location>
        <begin position="213"/>
        <end position="247"/>
    </location>
</feature>
<feature type="repeat" description="PPR" evidence="2">
    <location>
        <begin position="248"/>
        <end position="282"/>
    </location>
</feature>
<keyword evidence="3" id="KW-0472">Membrane</keyword>
<feature type="repeat" description="PPR" evidence="2">
    <location>
        <begin position="423"/>
        <end position="457"/>
    </location>
</feature>
<dbReference type="Pfam" id="PF23276">
    <property type="entry name" value="TPR_24"/>
    <property type="match status" value="1"/>
</dbReference>
<evidence type="ECO:0000256" key="3">
    <source>
        <dbReference type="SAM" id="Phobius"/>
    </source>
</evidence>
<dbReference type="InterPro" id="IPR011990">
    <property type="entry name" value="TPR-like_helical_dom_sf"/>
</dbReference>
<keyword evidence="3" id="KW-0812">Transmembrane</keyword>
<feature type="domain" description="Pentatricopeptide repeat-containing protein-mitochondrial" evidence="4">
    <location>
        <begin position="157"/>
        <end position="274"/>
    </location>
</feature>
<dbReference type="InterPro" id="IPR002885">
    <property type="entry name" value="PPR_rpt"/>
</dbReference>
<organism evidence="5 6">
    <name type="scientific">Gossypium arboreum</name>
    <name type="common">Tree cotton</name>
    <name type="synonym">Gossypium nanking</name>
    <dbReference type="NCBI Taxonomy" id="29729"/>
    <lineage>
        <taxon>Eukaryota</taxon>
        <taxon>Viridiplantae</taxon>
        <taxon>Streptophyta</taxon>
        <taxon>Embryophyta</taxon>
        <taxon>Tracheophyta</taxon>
        <taxon>Spermatophyta</taxon>
        <taxon>Magnoliopsida</taxon>
        <taxon>eudicotyledons</taxon>
        <taxon>Gunneridae</taxon>
        <taxon>Pentapetalae</taxon>
        <taxon>rosids</taxon>
        <taxon>malvids</taxon>
        <taxon>Malvales</taxon>
        <taxon>Malvaceae</taxon>
        <taxon>Malvoideae</taxon>
        <taxon>Gossypium</taxon>
    </lineage>
</organism>
<protein>
    <recommendedName>
        <fullName evidence="4">Pentatricopeptide repeat-containing protein-mitochondrial domain-containing protein</fullName>
    </recommendedName>
</protein>
<feature type="repeat" description="PPR" evidence="2">
    <location>
        <begin position="108"/>
        <end position="142"/>
    </location>
</feature>
<proteinExistence type="predicted"/>
<evidence type="ECO:0000313" key="6">
    <source>
        <dbReference type="Proteomes" id="UP000032142"/>
    </source>
</evidence>
<sequence length="1639" mass="183805">MKFTWECTMRLSWLAPPLTHGSCSLNRSHLKLLCCSRTDNNNNRVKQVAIPEFNKKNAICKHPFESNSGEELSTELHNKTIQEYCKIGDVDNAMKLVAQLEAMGFHPNSISYGFLIDSLGSVGRTLEADVLFQEMMYLGFKPRIRLFNALLKGFLKKGLLGLAVKFLVEMDRMGVCKNQETYEILLDYYVSAGRLEDTWMVVNEMKTNGIQLSSFVYGKVIRLYRDNGMWKKAIGLVEEIREKGISLDRQIYNSIIDTFGKYGELGEALEVFEKMKQESILPDITTWNSLIRWHCKAGDLTKALQLFTEMQEQGLYPDPKILMSLISRLGELGKWDVIKKNFENMKCRGRQEVGAIYAMLVDIYGQYGRFQDAEDFITALKSEGFLPSASMFCVLANAYAQQGFCEQTVKVLQLMEAEGIELNIIMLNVLINAFGIAGRHEEALSIYQHIRESGISPDVVTYSTLMKAFIRAKKFDKVPEIYKEMESYGCTPDRKARQMLQTALMVLERRHCKSLRLTLLIPATVVGALNFTESAVYIHFDQTPPPWSRFSSSIFRYSFERPDGSKACRNNSCSIYCELDGQRLKSCHVGNLVLKNLTADRKHNFLLNVTTQNGDKNSSAYSWFIDTIPPTAKISSEQNYTNAEKITVDITFSEACTRHGGFSCLNSSNCDVIIDGPAHIQPASLNTIEPNIKYSFLLVLPFKSIYRRVVVTLADEFCKDRAGNNFTRSNTSTIIIHFDRRPVLVDLWSSVPSYELEINGVPRTVFATNGTEDLEVYVDFSIPVINSTEQILNALDVNVGSLIPVNQRTHGNSRFAFKLKNIASKTEIITVKLQASLLIGRTGTPVSPVNSLTFLYDCKKPGIGLSTSSENVTKDSNINIIVEFTKPVFGFGASVVEVNGGRLIRQVHMNIPSMQFKELSRALYSFTVMAITNNMVSVSIPEGKVNDISGNMNVASNRLEIVQYSTPAISTALHSFVTAGVLATTLAAAALSLASTNLGEIARNNYVASDPSMNLHGMIGHLQVFVLSDWLLADQTIEYSETTKGLRWLIPRQKLPWKKNGSSLWPNNVYLDLGRFLKRRRRAYHAIGLINWSYMPQKLLFPTEIDPKFHGRHNISKENTPFGLPLSSNEYFTFFLRGEPLSAGNVVKKLQNYKGWQDMEMNLFWLSIGVGSLLLLHFVLLVFLKWRIGTAAQWMLSVPRFELLLLILALPCISQSAAFVIRGGTIEGIITGALLLVIPAAFILSVCLFLTIAVFTGSFAQYKEIIYGNAEEQWHKKLWFFIVGRPAYGKWFYTDGLPSLFLSCFGILFDDHKGPPMYVFVDQNDTNTVPRWVGSGQNGIGRMRAVSSDDSHEEMKIPLPMRFLGCARSSYIVLDLLRRVCLGVISGSYSTHRSSQSLCALMVTLVQFICLFTLKPHIRRGVYIVESISLLSEASIFGLSLSMNKSNSIRAKTLGFLMLALLFLSFVSQLVNEWYALINFILNLSQPHKSSFKLGLKFAAKGLLLPFLPRKHWSRVIPGSSQAKSVLVPVLPQSRETELARSNQREPRVGQLSSMTATIVPLLSPSSGSPIVQATGTSGETTLTTQKNDMKKLRQLAKASFSGQSKDEDTNASYRFRLESFSHETVSNDPQTSTSNVMK</sequence>
<dbReference type="EMBL" id="JRRC01390161">
    <property type="protein sequence ID" value="KHG03828.1"/>
    <property type="molecule type" value="Genomic_DNA"/>
</dbReference>
<evidence type="ECO:0000313" key="5">
    <source>
        <dbReference type="EMBL" id="KHG03828.1"/>
    </source>
</evidence>
<evidence type="ECO:0000259" key="4">
    <source>
        <dbReference type="Pfam" id="PF23276"/>
    </source>
</evidence>
<dbReference type="PROSITE" id="PS51375">
    <property type="entry name" value="PPR"/>
    <property type="match status" value="9"/>
</dbReference>
<keyword evidence="1" id="KW-0677">Repeat</keyword>
<feature type="transmembrane region" description="Helical" evidence="3">
    <location>
        <begin position="1203"/>
        <end position="1221"/>
    </location>
</feature>
<reference evidence="6" key="1">
    <citation type="submission" date="2014-09" db="EMBL/GenBank/DDBJ databases">
        <authorList>
            <person name="Mudge J."/>
            <person name="Ramaraj T."/>
            <person name="Lindquist I.E."/>
            <person name="Bharti A.K."/>
            <person name="Sundararajan A."/>
            <person name="Cameron C.T."/>
            <person name="Woodward J.E."/>
            <person name="May G.D."/>
            <person name="Brubaker C."/>
            <person name="Broadhvest J."/>
            <person name="Wilkins T.A."/>
        </authorList>
    </citation>
    <scope>NUCLEOTIDE SEQUENCE</scope>
    <source>
        <strain evidence="6">cv. AKA8401</strain>
    </source>
</reference>
<dbReference type="Pfam" id="PF13812">
    <property type="entry name" value="PPR_3"/>
    <property type="match status" value="1"/>
</dbReference>
<dbReference type="Pfam" id="PF13041">
    <property type="entry name" value="PPR_2"/>
    <property type="match status" value="1"/>
</dbReference>
<dbReference type="Proteomes" id="UP000032142">
    <property type="component" value="Unassembled WGS sequence"/>
</dbReference>
<comment type="caution">
    <text evidence="5">The sequence shown here is derived from an EMBL/GenBank/DDBJ whole genome shotgun (WGS) entry which is preliminary data.</text>
</comment>
<gene>
    <name evidence="5" type="ORF">F383_26634</name>
</gene>
<name>A0A0B0MP29_GOSAR</name>
<feature type="repeat" description="PPR" evidence="2">
    <location>
        <begin position="143"/>
        <end position="177"/>
    </location>
</feature>
<keyword evidence="3" id="KW-1133">Transmembrane helix</keyword>
<evidence type="ECO:0000256" key="1">
    <source>
        <dbReference type="ARBA" id="ARBA00022737"/>
    </source>
</evidence>
<feature type="transmembrane region" description="Helical" evidence="3">
    <location>
        <begin position="1163"/>
        <end position="1183"/>
    </location>
</feature>
<feature type="repeat" description="PPR" evidence="2">
    <location>
        <begin position="458"/>
        <end position="492"/>
    </location>
</feature>
<dbReference type="NCBIfam" id="TIGR00756">
    <property type="entry name" value="PPR"/>
    <property type="match status" value="6"/>
</dbReference>
<feature type="transmembrane region" description="Helical" evidence="3">
    <location>
        <begin position="1233"/>
        <end position="1255"/>
    </location>
</feature>
<feature type="transmembrane region" description="Helical" evidence="3">
    <location>
        <begin position="1453"/>
        <end position="1471"/>
    </location>
</feature>
<dbReference type="PANTHER" id="PTHR34677">
    <property type="match status" value="1"/>
</dbReference>
<feature type="repeat" description="PPR" evidence="2">
    <location>
        <begin position="283"/>
        <end position="317"/>
    </location>
</feature>
<dbReference type="PANTHER" id="PTHR34677:SF3">
    <property type="entry name" value="BACTERIAL IG-LIKE DOMAIN-CONTAINING PROTEIN"/>
    <property type="match status" value="1"/>
</dbReference>
<dbReference type="Gene3D" id="1.25.40.10">
    <property type="entry name" value="Tetratricopeptide repeat domain"/>
    <property type="match status" value="3"/>
</dbReference>
<feature type="repeat" description="PPR" evidence="2">
    <location>
        <begin position="178"/>
        <end position="212"/>
    </location>
</feature>
<feature type="repeat" description="PPR" evidence="2">
    <location>
        <begin position="73"/>
        <end position="107"/>
    </location>
</feature>
<dbReference type="Pfam" id="PF01535">
    <property type="entry name" value="PPR"/>
    <property type="match status" value="1"/>
</dbReference>